<dbReference type="Proteomes" id="UP000010798">
    <property type="component" value="Chromosome"/>
</dbReference>
<feature type="region of interest" description="Disordered" evidence="5">
    <location>
        <begin position="292"/>
        <end position="322"/>
    </location>
</feature>
<keyword evidence="3" id="KW-0731">Sigma factor</keyword>
<dbReference type="STRING" id="886293.Sinac_3834"/>
<dbReference type="HOGENOM" id="CLU_493394_0_0_0"/>
<proteinExistence type="inferred from homology"/>
<dbReference type="AlphaFoldDB" id="L0DHB8"/>
<dbReference type="Gene3D" id="1.10.10.10">
    <property type="entry name" value="Winged helix-like DNA-binding domain superfamily/Winged helix DNA-binding domain"/>
    <property type="match status" value="1"/>
</dbReference>
<dbReference type="PANTHER" id="PTHR43133:SF51">
    <property type="entry name" value="RNA POLYMERASE SIGMA FACTOR"/>
    <property type="match status" value="1"/>
</dbReference>
<evidence type="ECO:0000259" key="6">
    <source>
        <dbReference type="Pfam" id="PF04542"/>
    </source>
</evidence>
<organism evidence="8 9">
    <name type="scientific">Singulisphaera acidiphila (strain ATCC BAA-1392 / DSM 18658 / VKM B-2454 / MOB10)</name>
    <dbReference type="NCBI Taxonomy" id="886293"/>
    <lineage>
        <taxon>Bacteria</taxon>
        <taxon>Pseudomonadati</taxon>
        <taxon>Planctomycetota</taxon>
        <taxon>Planctomycetia</taxon>
        <taxon>Isosphaerales</taxon>
        <taxon>Isosphaeraceae</taxon>
        <taxon>Singulisphaera</taxon>
    </lineage>
</organism>
<evidence type="ECO:0000256" key="5">
    <source>
        <dbReference type="SAM" id="MobiDB-lite"/>
    </source>
</evidence>
<dbReference type="InterPro" id="IPR039425">
    <property type="entry name" value="RNA_pol_sigma-70-like"/>
</dbReference>
<dbReference type="GO" id="GO:0016987">
    <property type="term" value="F:sigma factor activity"/>
    <property type="evidence" value="ECO:0007669"/>
    <property type="project" value="UniProtKB-KW"/>
</dbReference>
<dbReference type="eggNOG" id="COG1595">
    <property type="taxonomic scope" value="Bacteria"/>
</dbReference>
<feature type="compositionally biased region" description="Basic and acidic residues" evidence="5">
    <location>
        <begin position="308"/>
        <end position="322"/>
    </location>
</feature>
<feature type="region of interest" description="Disordered" evidence="5">
    <location>
        <begin position="337"/>
        <end position="370"/>
    </location>
</feature>
<evidence type="ECO:0000259" key="7">
    <source>
        <dbReference type="Pfam" id="PF08281"/>
    </source>
</evidence>
<reference evidence="8 9" key="1">
    <citation type="submission" date="2012-02" db="EMBL/GenBank/DDBJ databases">
        <title>Complete sequence of chromosome of Singulisphaera acidiphila DSM 18658.</title>
        <authorList>
            <consortium name="US DOE Joint Genome Institute (JGI-PGF)"/>
            <person name="Lucas S."/>
            <person name="Copeland A."/>
            <person name="Lapidus A."/>
            <person name="Glavina del Rio T."/>
            <person name="Dalin E."/>
            <person name="Tice H."/>
            <person name="Bruce D."/>
            <person name="Goodwin L."/>
            <person name="Pitluck S."/>
            <person name="Peters L."/>
            <person name="Ovchinnikova G."/>
            <person name="Chertkov O."/>
            <person name="Kyrpides N."/>
            <person name="Mavromatis K."/>
            <person name="Ivanova N."/>
            <person name="Brettin T."/>
            <person name="Detter J.C."/>
            <person name="Han C."/>
            <person name="Larimer F."/>
            <person name="Land M."/>
            <person name="Hauser L."/>
            <person name="Markowitz V."/>
            <person name="Cheng J.-F."/>
            <person name="Hugenholtz P."/>
            <person name="Woyke T."/>
            <person name="Wu D."/>
            <person name="Tindall B."/>
            <person name="Pomrenke H."/>
            <person name="Brambilla E."/>
            <person name="Klenk H.-P."/>
            <person name="Eisen J.A."/>
        </authorList>
    </citation>
    <scope>NUCLEOTIDE SEQUENCE [LARGE SCALE GENOMIC DNA]</scope>
    <source>
        <strain evidence="9">ATCC BAA-1392 / DSM 18658 / VKM B-2454 / MOB10</strain>
    </source>
</reference>
<gene>
    <name evidence="8" type="ordered locus">Sinac_3834</name>
</gene>
<dbReference type="InterPro" id="IPR007627">
    <property type="entry name" value="RNA_pol_sigma70_r2"/>
</dbReference>
<dbReference type="InterPro" id="IPR036388">
    <property type="entry name" value="WH-like_DNA-bd_sf"/>
</dbReference>
<evidence type="ECO:0000256" key="4">
    <source>
        <dbReference type="ARBA" id="ARBA00023163"/>
    </source>
</evidence>
<protein>
    <submittedName>
        <fullName evidence="8">RNA polymerase sigma factor, sigma-70 family</fullName>
    </submittedName>
</protein>
<dbReference type="OrthoDB" id="255383at2"/>
<dbReference type="PANTHER" id="PTHR43133">
    <property type="entry name" value="RNA POLYMERASE ECF-TYPE SIGMA FACTO"/>
    <property type="match status" value="1"/>
</dbReference>
<dbReference type="InterPro" id="IPR013324">
    <property type="entry name" value="RNA_pol_sigma_r3/r4-like"/>
</dbReference>
<dbReference type="Gene3D" id="1.10.1740.10">
    <property type="match status" value="1"/>
</dbReference>
<dbReference type="KEGG" id="saci:Sinac_3834"/>
<keyword evidence="2" id="KW-0805">Transcription regulation</keyword>
<feature type="domain" description="RNA polymerase sigma factor 70 region 4 type 2" evidence="7">
    <location>
        <begin position="150"/>
        <end position="201"/>
    </location>
</feature>
<comment type="similarity">
    <text evidence="1">Belongs to the sigma-70 factor family. ECF subfamily.</text>
</comment>
<dbReference type="NCBIfam" id="TIGR02937">
    <property type="entry name" value="sigma70-ECF"/>
    <property type="match status" value="1"/>
</dbReference>
<keyword evidence="4" id="KW-0804">Transcription</keyword>
<name>L0DHB8_SINAD</name>
<dbReference type="InterPro" id="IPR014284">
    <property type="entry name" value="RNA_pol_sigma-70_dom"/>
</dbReference>
<evidence type="ECO:0000256" key="1">
    <source>
        <dbReference type="ARBA" id="ARBA00010641"/>
    </source>
</evidence>
<feature type="domain" description="RNA polymerase sigma-70 region 2" evidence="6">
    <location>
        <begin position="55"/>
        <end position="117"/>
    </location>
</feature>
<evidence type="ECO:0000256" key="3">
    <source>
        <dbReference type="ARBA" id="ARBA00023082"/>
    </source>
</evidence>
<dbReference type="EMBL" id="CP003364">
    <property type="protein sequence ID" value="AGA28066.1"/>
    <property type="molecule type" value="Genomic_DNA"/>
</dbReference>
<dbReference type="InterPro" id="IPR013249">
    <property type="entry name" value="RNA_pol_sigma70_r4_t2"/>
</dbReference>
<evidence type="ECO:0000313" key="9">
    <source>
        <dbReference type="Proteomes" id="UP000010798"/>
    </source>
</evidence>
<evidence type="ECO:0000256" key="2">
    <source>
        <dbReference type="ARBA" id="ARBA00023015"/>
    </source>
</evidence>
<accession>L0DHB8</accession>
<keyword evidence="9" id="KW-1185">Reference proteome</keyword>
<feature type="region of interest" description="Disordered" evidence="5">
    <location>
        <begin position="119"/>
        <end position="140"/>
    </location>
</feature>
<dbReference type="SUPFAM" id="SSF88659">
    <property type="entry name" value="Sigma3 and sigma4 domains of RNA polymerase sigma factors"/>
    <property type="match status" value="1"/>
</dbReference>
<dbReference type="InterPro" id="IPR013325">
    <property type="entry name" value="RNA_pol_sigma_r2"/>
</dbReference>
<dbReference type="GO" id="GO:0003677">
    <property type="term" value="F:DNA binding"/>
    <property type="evidence" value="ECO:0007669"/>
    <property type="project" value="InterPro"/>
</dbReference>
<dbReference type="SUPFAM" id="SSF88946">
    <property type="entry name" value="Sigma2 domain of RNA polymerase sigma factors"/>
    <property type="match status" value="1"/>
</dbReference>
<dbReference type="RefSeq" id="WP_015247202.1">
    <property type="nucleotide sequence ID" value="NC_019892.1"/>
</dbReference>
<sequence length="554" mass="60227">MANGRTASVLRHLRILFTAGTTTGLTDSELLERFTAKRAESAEAALTAETAFSTLMDRHGAMVWGVCRRVLGETHEAEDAFQATFLVLVRKAQSVRVDESVGRWLYGVAHRVALRARSETLRRESQPGRTPAGASDDPASAMERKEICNALGEELDRLPVKYRCPIELCYLQGLTYDQAARQLNWPVATVKGRLVRGRLKLRERLTRRGLSPVAMVGFKTLSRQVRQAVPPQLAHATVRAVTSRVPVLFPEAVTALTQGVLTMMMWEKLKLIAAGAFVAVGLTAGALAQQQNAQDRGLEGQSPKARARPLEKENGKPGDNHRWVKTLTNGATIEVVGISPHPSGPNTWWRPDGAPLSEPPSDPSGTRLTSDEDVVPRAIVVRLTEIPAGADHWWWIDRANGGSHGEAKLDGKPPVPGLSEVITFLPNGLDSGTIRFEVAAGPWKTIQTWGNTPGAIGSRDAPSYIFSKPIATKEGTALSVTHTIQDVSVRLVAMDGNGKEHPAQTRSGSGVGNFYQLTCEFGIPPDQIKEFRVQTRPYEKVEIDGVALKPRGPG</sequence>
<evidence type="ECO:0000313" key="8">
    <source>
        <dbReference type="EMBL" id="AGA28066.1"/>
    </source>
</evidence>
<dbReference type="CDD" id="cd06171">
    <property type="entry name" value="Sigma70_r4"/>
    <property type="match status" value="1"/>
</dbReference>
<dbReference type="GO" id="GO:0006352">
    <property type="term" value="P:DNA-templated transcription initiation"/>
    <property type="evidence" value="ECO:0007669"/>
    <property type="project" value="InterPro"/>
</dbReference>
<dbReference type="Pfam" id="PF04542">
    <property type="entry name" value="Sigma70_r2"/>
    <property type="match status" value="1"/>
</dbReference>
<dbReference type="Pfam" id="PF08281">
    <property type="entry name" value="Sigma70_r4_2"/>
    <property type="match status" value="1"/>
</dbReference>